<evidence type="ECO:0000256" key="3">
    <source>
        <dbReference type="ARBA" id="ARBA00022982"/>
    </source>
</evidence>
<dbReference type="InterPro" id="IPR014729">
    <property type="entry name" value="Rossmann-like_a/b/a_fold"/>
</dbReference>
<dbReference type="InterPro" id="IPR012255">
    <property type="entry name" value="ETF_b"/>
</dbReference>
<evidence type="ECO:0000256" key="1">
    <source>
        <dbReference type="ARBA" id="ARBA00007557"/>
    </source>
</evidence>
<dbReference type="PATRIC" id="fig|1445510.3.peg.1410"/>
<dbReference type="EMBL" id="CP007142">
    <property type="protein sequence ID" value="AJQ93489.1"/>
    <property type="molecule type" value="Genomic_DNA"/>
</dbReference>
<dbReference type="Proteomes" id="UP000032266">
    <property type="component" value="Chromosome"/>
</dbReference>
<organism evidence="5 6">
    <name type="scientific">Gynuella sunshinyii YC6258</name>
    <dbReference type="NCBI Taxonomy" id="1445510"/>
    <lineage>
        <taxon>Bacteria</taxon>
        <taxon>Pseudomonadati</taxon>
        <taxon>Pseudomonadota</taxon>
        <taxon>Gammaproteobacteria</taxon>
        <taxon>Oceanospirillales</taxon>
        <taxon>Saccharospirillaceae</taxon>
        <taxon>Gynuella</taxon>
    </lineage>
</organism>
<keyword evidence="6" id="KW-1185">Reference proteome</keyword>
<evidence type="ECO:0000313" key="5">
    <source>
        <dbReference type="EMBL" id="AJQ93489.1"/>
    </source>
</evidence>
<dbReference type="RefSeq" id="WP_052830109.1">
    <property type="nucleotide sequence ID" value="NZ_CP007142.1"/>
</dbReference>
<accession>A0A0C5VT43</accession>
<dbReference type="SUPFAM" id="SSF52402">
    <property type="entry name" value="Adenine nucleotide alpha hydrolases-like"/>
    <property type="match status" value="1"/>
</dbReference>
<dbReference type="AlphaFoldDB" id="A0A0C5VT43"/>
<reference evidence="5 6" key="1">
    <citation type="submission" date="2014-01" db="EMBL/GenBank/DDBJ databases">
        <title>Full genme sequencing of cellulolytic bacterium Gynuella sunshinyii YC6258T gen. nov., sp. nov.</title>
        <authorList>
            <person name="Khan H."/>
            <person name="Chung E.J."/>
            <person name="Chung Y.R."/>
        </authorList>
    </citation>
    <scope>NUCLEOTIDE SEQUENCE [LARGE SCALE GENOMIC DNA]</scope>
    <source>
        <strain evidence="5 6">YC6258</strain>
    </source>
</reference>
<dbReference type="PANTHER" id="PTHR21294:SF8">
    <property type="entry name" value="ELECTRON TRANSFER FLAVOPROTEIN SUBUNIT BETA"/>
    <property type="match status" value="1"/>
</dbReference>
<dbReference type="GO" id="GO:0009055">
    <property type="term" value="F:electron transfer activity"/>
    <property type="evidence" value="ECO:0007669"/>
    <property type="project" value="InterPro"/>
</dbReference>
<dbReference type="KEGG" id="gsn:YC6258_01441"/>
<evidence type="ECO:0000259" key="4">
    <source>
        <dbReference type="Pfam" id="PF01012"/>
    </source>
</evidence>
<keyword evidence="2" id="KW-0813">Transport</keyword>
<evidence type="ECO:0000313" key="6">
    <source>
        <dbReference type="Proteomes" id="UP000032266"/>
    </source>
</evidence>
<gene>
    <name evidence="5" type="ORF">YC6258_01441</name>
</gene>
<dbReference type="PANTHER" id="PTHR21294">
    <property type="entry name" value="ELECTRON TRANSFER FLAVOPROTEIN BETA-SUBUNIT"/>
    <property type="match status" value="1"/>
</dbReference>
<dbReference type="Gene3D" id="3.40.50.620">
    <property type="entry name" value="HUPs"/>
    <property type="match status" value="1"/>
</dbReference>
<protein>
    <submittedName>
        <fullName evidence="5">Electron transfer flavoprotein, beta subunit</fullName>
    </submittedName>
</protein>
<dbReference type="OrthoDB" id="5598152at2"/>
<dbReference type="STRING" id="1445510.YC6258_01441"/>
<evidence type="ECO:0000256" key="2">
    <source>
        <dbReference type="ARBA" id="ARBA00022448"/>
    </source>
</evidence>
<keyword evidence="3" id="KW-0249">Electron transport</keyword>
<proteinExistence type="inferred from homology"/>
<dbReference type="HOGENOM" id="CLU_091028_0_0_6"/>
<comment type="similarity">
    <text evidence="1">Belongs to the ETF beta-subunit/FixA family.</text>
</comment>
<feature type="domain" description="Electron transfer flavoprotein alpha/beta-subunit N-terminal" evidence="4">
    <location>
        <begin position="26"/>
        <end position="167"/>
    </location>
</feature>
<name>A0A0C5VT43_9GAMM</name>
<sequence>MSLNITTLVSIGQHPRSCREMRADQDARAIELGLTLSPVELTLVHAGTAQSPALRMYLGMGLQTLKVIRQTEQADIIPALVSWLQQSDSHIILTGVRAERGEASGLVPYLISEQLGWPLISHIVAIEMTSQTEARILQALPHGQRRAISVKLPFIATVDSSAPKPRQSAFGPGQRAIIDILDSKEVVDTSRLPWKQSTARKRPKRLKIVKAETAAERFRAATAKSQSNNGKTLQSESADQKAHAILRILTEEGVLK</sequence>
<dbReference type="InterPro" id="IPR014730">
    <property type="entry name" value="ETF_a/b_N"/>
</dbReference>
<dbReference type="Pfam" id="PF01012">
    <property type="entry name" value="ETF"/>
    <property type="match status" value="1"/>
</dbReference>